<name>A0AAE0BU46_9CHLO</name>
<dbReference type="AlphaFoldDB" id="A0AAE0BU46"/>
<dbReference type="Proteomes" id="UP001190700">
    <property type="component" value="Unassembled WGS sequence"/>
</dbReference>
<comment type="similarity">
    <text evidence="1">Belongs to the proline racemase family.</text>
</comment>
<dbReference type="EMBL" id="LGRX02033272">
    <property type="protein sequence ID" value="KAK3241954.1"/>
    <property type="molecule type" value="Genomic_DNA"/>
</dbReference>
<evidence type="ECO:0000313" key="3">
    <source>
        <dbReference type="EMBL" id="KAK3241954.1"/>
    </source>
</evidence>
<evidence type="ECO:0000256" key="2">
    <source>
        <dbReference type="PIRSR" id="PIRSR029792-1"/>
    </source>
</evidence>
<dbReference type="Pfam" id="PF05544">
    <property type="entry name" value="Pro_racemase"/>
    <property type="match status" value="1"/>
</dbReference>
<dbReference type="PANTHER" id="PTHR33442:SF5">
    <property type="entry name" value="BIFUNCTIONAL TRANS-3-HYDROXY-L-PROLINE DEHYDRATASE_2-EPIMERASE"/>
    <property type="match status" value="1"/>
</dbReference>
<dbReference type="SFLD" id="SFLDS00028">
    <property type="entry name" value="Proline_Racemase"/>
    <property type="match status" value="1"/>
</dbReference>
<proteinExistence type="inferred from homology"/>
<dbReference type="PANTHER" id="PTHR33442">
    <property type="entry name" value="TRANS-3-HYDROXY-L-PROLINE DEHYDRATASE"/>
    <property type="match status" value="1"/>
</dbReference>
<organism evidence="3 4">
    <name type="scientific">Cymbomonas tetramitiformis</name>
    <dbReference type="NCBI Taxonomy" id="36881"/>
    <lineage>
        <taxon>Eukaryota</taxon>
        <taxon>Viridiplantae</taxon>
        <taxon>Chlorophyta</taxon>
        <taxon>Pyramimonadophyceae</taxon>
        <taxon>Pyramimonadales</taxon>
        <taxon>Pyramimonadaceae</taxon>
        <taxon>Cymbomonas</taxon>
    </lineage>
</organism>
<evidence type="ECO:0008006" key="5">
    <source>
        <dbReference type="Google" id="ProtNLM"/>
    </source>
</evidence>
<dbReference type="SUPFAM" id="SSF54506">
    <property type="entry name" value="Diaminopimelate epimerase-like"/>
    <property type="match status" value="1"/>
</dbReference>
<dbReference type="InterPro" id="IPR008794">
    <property type="entry name" value="Pro_racemase_fam"/>
</dbReference>
<feature type="active site" description="Proton donor" evidence="2">
    <location>
        <position position="286"/>
    </location>
</feature>
<protein>
    <recommendedName>
        <fullName evidence="5">Proline racemase</fullName>
    </recommendedName>
</protein>
<keyword evidence="4" id="KW-1185">Reference proteome</keyword>
<sequence length="369" mass="40033">MPIDSIHTLQQILPDRAQRLPRMIVVDAHVCGGPARVILGGDLIPNISGKTAFEKMKNIEEHHDWIRKIVLNEPRGYPAGCANIVFPSTHPDCLFSYVIMEQAKVYPPMSGHNTMAVATVLLETGLIPIKEPVTRFNLEAPAGPIAITAEVEAGKIKSIELLNVPAFVFHLGKEIDVPTLGKVKVDVAYGGMIYALADVEPLGIALVPEEGKTLVRVGELIKAAAREQLPVVHPENPQIRDVCIVVLRGKAHSAGATARNTVVMSTGELKWDDESTWTGALDRSPCGTGTCATMAVKHARGDLPLNTPFHHENILGTQFEGRLLEETKVGEYTAVVTTVKGQGYLIGISEIVMDPKDPFPEGYQVGDIW</sequence>
<dbReference type="PIRSF" id="PIRSF029792">
    <property type="entry name" value="Pro_racemase"/>
    <property type="match status" value="1"/>
</dbReference>
<evidence type="ECO:0000313" key="4">
    <source>
        <dbReference type="Proteomes" id="UP001190700"/>
    </source>
</evidence>
<dbReference type="Gene3D" id="3.10.310.10">
    <property type="entry name" value="Diaminopimelate Epimerase, Chain A, domain 1"/>
    <property type="match status" value="2"/>
</dbReference>
<reference evidence="3 4" key="1">
    <citation type="journal article" date="2015" name="Genome Biol. Evol.">
        <title>Comparative Genomics of a Bacterivorous Green Alga Reveals Evolutionary Causalities and Consequences of Phago-Mixotrophic Mode of Nutrition.</title>
        <authorList>
            <person name="Burns J.A."/>
            <person name="Paasch A."/>
            <person name="Narechania A."/>
            <person name="Kim E."/>
        </authorList>
    </citation>
    <scope>NUCLEOTIDE SEQUENCE [LARGE SCALE GENOMIC DNA]</scope>
    <source>
        <strain evidence="3 4">PLY_AMNH</strain>
    </source>
</reference>
<dbReference type="GO" id="GO:0047580">
    <property type="term" value="F:4-hydroxyproline epimerase activity"/>
    <property type="evidence" value="ECO:0007669"/>
    <property type="project" value="TreeGrafter"/>
</dbReference>
<comment type="caution">
    <text evidence="3">The sequence shown here is derived from an EMBL/GenBank/DDBJ whole genome shotgun (WGS) entry which is preliminary data.</text>
</comment>
<evidence type="ECO:0000256" key="1">
    <source>
        <dbReference type="ARBA" id="ARBA00007529"/>
    </source>
</evidence>
<feature type="active site" description="Proton acceptor" evidence="2">
    <location>
        <position position="110"/>
    </location>
</feature>
<gene>
    <name evidence="3" type="ORF">CYMTET_48324</name>
</gene>
<accession>A0AAE0BU46</accession>